<protein>
    <submittedName>
        <fullName evidence="4">Uncharacterized protein</fullName>
    </submittedName>
</protein>
<keyword evidence="5" id="KW-1185">Reference proteome</keyword>
<evidence type="ECO:0000313" key="5">
    <source>
        <dbReference type="Proteomes" id="UP001152320"/>
    </source>
</evidence>
<keyword evidence="3" id="KW-0732">Signal</keyword>
<proteinExistence type="predicted"/>
<keyword evidence="2" id="KW-0812">Transmembrane</keyword>
<feature type="transmembrane region" description="Helical" evidence="2">
    <location>
        <begin position="98"/>
        <end position="119"/>
    </location>
</feature>
<dbReference type="EMBL" id="JAIZAY010000011">
    <property type="protein sequence ID" value="KAJ8033659.1"/>
    <property type="molecule type" value="Genomic_DNA"/>
</dbReference>
<feature type="chain" id="PRO_5040293699" evidence="3">
    <location>
        <begin position="19"/>
        <end position="133"/>
    </location>
</feature>
<evidence type="ECO:0000313" key="4">
    <source>
        <dbReference type="EMBL" id="KAJ8033659.1"/>
    </source>
</evidence>
<feature type="region of interest" description="Disordered" evidence="1">
    <location>
        <begin position="27"/>
        <end position="95"/>
    </location>
</feature>
<evidence type="ECO:0000256" key="3">
    <source>
        <dbReference type="SAM" id="SignalP"/>
    </source>
</evidence>
<feature type="compositionally biased region" description="Acidic residues" evidence="1">
    <location>
        <begin position="78"/>
        <end position="89"/>
    </location>
</feature>
<gene>
    <name evidence="4" type="ORF">HOLleu_23977</name>
</gene>
<name>A0A9Q1H552_HOLLE</name>
<organism evidence="4 5">
    <name type="scientific">Holothuria leucospilota</name>
    <name type="common">Black long sea cucumber</name>
    <name type="synonym">Mertensiothuria leucospilota</name>
    <dbReference type="NCBI Taxonomy" id="206669"/>
    <lineage>
        <taxon>Eukaryota</taxon>
        <taxon>Metazoa</taxon>
        <taxon>Echinodermata</taxon>
        <taxon>Eleutherozoa</taxon>
        <taxon>Echinozoa</taxon>
        <taxon>Holothuroidea</taxon>
        <taxon>Aspidochirotacea</taxon>
        <taxon>Aspidochirotida</taxon>
        <taxon>Holothuriidae</taxon>
        <taxon>Holothuria</taxon>
    </lineage>
</organism>
<keyword evidence="2" id="KW-0472">Membrane</keyword>
<sequence length="133" mass="14231">MSMRGCLLLSILSGLVSYRCHCKGDHGPAPHMPTPTDDDMILGDGSGDSSGDGPGDGEDEGSTEVHKERDTRQGENSHDDDDDDEDSDNDGTPSLSKVIFSTGIVAVVILIIVISIIILSSYIRKQREMVDTP</sequence>
<feature type="compositionally biased region" description="Gly residues" evidence="1">
    <location>
        <begin position="44"/>
        <end position="54"/>
    </location>
</feature>
<dbReference type="Proteomes" id="UP001152320">
    <property type="component" value="Chromosome 11"/>
</dbReference>
<comment type="caution">
    <text evidence="4">The sequence shown here is derived from an EMBL/GenBank/DDBJ whole genome shotgun (WGS) entry which is preliminary data.</text>
</comment>
<evidence type="ECO:0000256" key="2">
    <source>
        <dbReference type="SAM" id="Phobius"/>
    </source>
</evidence>
<reference evidence="4" key="1">
    <citation type="submission" date="2021-10" db="EMBL/GenBank/DDBJ databases">
        <title>Tropical sea cucumber genome reveals ecological adaptation and Cuvierian tubules defense mechanism.</title>
        <authorList>
            <person name="Chen T."/>
        </authorList>
    </citation>
    <scope>NUCLEOTIDE SEQUENCE</scope>
    <source>
        <strain evidence="4">Nanhai2018</strain>
        <tissue evidence="4">Muscle</tissue>
    </source>
</reference>
<feature type="compositionally biased region" description="Basic and acidic residues" evidence="1">
    <location>
        <begin position="63"/>
        <end position="77"/>
    </location>
</feature>
<keyword evidence="2" id="KW-1133">Transmembrane helix</keyword>
<dbReference type="AlphaFoldDB" id="A0A9Q1H552"/>
<evidence type="ECO:0000256" key="1">
    <source>
        <dbReference type="SAM" id="MobiDB-lite"/>
    </source>
</evidence>
<feature type="signal peptide" evidence="3">
    <location>
        <begin position="1"/>
        <end position="18"/>
    </location>
</feature>
<accession>A0A9Q1H552</accession>